<feature type="non-terminal residue" evidence="1">
    <location>
        <position position="1"/>
    </location>
</feature>
<reference evidence="1" key="1">
    <citation type="journal article" date="2019" name="bioRxiv">
        <title>The Genome of the Zebra Mussel, Dreissena polymorpha: A Resource for Invasive Species Research.</title>
        <authorList>
            <person name="McCartney M.A."/>
            <person name="Auch B."/>
            <person name="Kono T."/>
            <person name="Mallez S."/>
            <person name="Zhang Y."/>
            <person name="Obille A."/>
            <person name="Becker A."/>
            <person name="Abrahante J.E."/>
            <person name="Garbe J."/>
            <person name="Badalamenti J.P."/>
            <person name="Herman A."/>
            <person name="Mangelson H."/>
            <person name="Liachko I."/>
            <person name="Sullivan S."/>
            <person name="Sone E.D."/>
            <person name="Koren S."/>
            <person name="Silverstein K.A.T."/>
            <person name="Beckman K.B."/>
            <person name="Gohl D.M."/>
        </authorList>
    </citation>
    <scope>NUCLEOTIDE SEQUENCE</scope>
    <source>
        <strain evidence="1">Duluth1</strain>
        <tissue evidence="1">Whole animal</tissue>
    </source>
</reference>
<evidence type="ECO:0000313" key="1">
    <source>
        <dbReference type="EMBL" id="KAH3710928.1"/>
    </source>
</evidence>
<sequence length="74" mass="8079">GAYVFFRDPLCKESSYSIAIKGTYARTDAFAAIPSASEFVFKTTKLTPNDYQMLMFMNNYSGGKSDNAGSLTLG</sequence>
<evidence type="ECO:0000313" key="2">
    <source>
        <dbReference type="Proteomes" id="UP000828390"/>
    </source>
</evidence>
<organism evidence="1 2">
    <name type="scientific">Dreissena polymorpha</name>
    <name type="common">Zebra mussel</name>
    <name type="synonym">Mytilus polymorpha</name>
    <dbReference type="NCBI Taxonomy" id="45954"/>
    <lineage>
        <taxon>Eukaryota</taxon>
        <taxon>Metazoa</taxon>
        <taxon>Spiralia</taxon>
        <taxon>Lophotrochozoa</taxon>
        <taxon>Mollusca</taxon>
        <taxon>Bivalvia</taxon>
        <taxon>Autobranchia</taxon>
        <taxon>Heteroconchia</taxon>
        <taxon>Euheterodonta</taxon>
        <taxon>Imparidentia</taxon>
        <taxon>Neoheterodontei</taxon>
        <taxon>Myida</taxon>
        <taxon>Dreissenoidea</taxon>
        <taxon>Dreissenidae</taxon>
        <taxon>Dreissena</taxon>
    </lineage>
</organism>
<reference evidence="1" key="2">
    <citation type="submission" date="2020-11" db="EMBL/GenBank/DDBJ databases">
        <authorList>
            <person name="McCartney M.A."/>
            <person name="Auch B."/>
            <person name="Kono T."/>
            <person name="Mallez S."/>
            <person name="Becker A."/>
            <person name="Gohl D.M."/>
            <person name="Silverstein K.A.T."/>
            <person name="Koren S."/>
            <person name="Bechman K.B."/>
            <person name="Herman A."/>
            <person name="Abrahante J.E."/>
            <person name="Garbe J."/>
        </authorList>
    </citation>
    <scope>NUCLEOTIDE SEQUENCE</scope>
    <source>
        <strain evidence="1">Duluth1</strain>
        <tissue evidence="1">Whole animal</tissue>
    </source>
</reference>
<dbReference type="AlphaFoldDB" id="A0A9D4BX71"/>
<gene>
    <name evidence="1" type="ORF">DPMN_070425</name>
</gene>
<name>A0A9D4BX71_DREPO</name>
<dbReference type="Proteomes" id="UP000828390">
    <property type="component" value="Unassembled WGS sequence"/>
</dbReference>
<accession>A0A9D4BX71</accession>
<dbReference type="EMBL" id="JAIWYP010000014">
    <property type="protein sequence ID" value="KAH3710928.1"/>
    <property type="molecule type" value="Genomic_DNA"/>
</dbReference>
<proteinExistence type="predicted"/>
<comment type="caution">
    <text evidence="1">The sequence shown here is derived from an EMBL/GenBank/DDBJ whole genome shotgun (WGS) entry which is preliminary data.</text>
</comment>
<keyword evidence="2" id="KW-1185">Reference proteome</keyword>
<protein>
    <submittedName>
        <fullName evidence="1">Uncharacterized protein</fullName>
    </submittedName>
</protein>